<dbReference type="PANTHER" id="PTHR12604:SF4">
    <property type="entry name" value="X-RAY REPAIR CROSS-COMPLEMENTING PROTEIN 5"/>
    <property type="match status" value="1"/>
</dbReference>
<feature type="compositionally biased region" description="Basic and acidic residues" evidence="2">
    <location>
        <begin position="464"/>
        <end position="477"/>
    </location>
</feature>
<dbReference type="InterPro" id="IPR006164">
    <property type="entry name" value="DNA_bd_Ku70/Ku80"/>
</dbReference>
<dbReference type="Gene3D" id="2.40.290.10">
    <property type="match status" value="1"/>
</dbReference>
<feature type="transmembrane region" description="Helical" evidence="3">
    <location>
        <begin position="6"/>
        <end position="25"/>
    </location>
</feature>
<dbReference type="GO" id="GO:0006303">
    <property type="term" value="P:double-strand break repair via nonhomologous end joining"/>
    <property type="evidence" value="ECO:0007669"/>
    <property type="project" value="InterPro"/>
</dbReference>
<keyword evidence="3" id="KW-0472">Membrane</keyword>
<evidence type="ECO:0000256" key="1">
    <source>
        <dbReference type="ARBA" id="ARBA00023125"/>
    </source>
</evidence>
<accession>A0A915KN11</accession>
<dbReference type="GO" id="GO:0003690">
    <property type="term" value="F:double-stranded DNA binding"/>
    <property type="evidence" value="ECO:0007669"/>
    <property type="project" value="TreeGrafter"/>
</dbReference>
<name>A0A915KN11_ROMCU</name>
<protein>
    <submittedName>
        <fullName evidence="7">Uncharacterized protein</fullName>
    </submittedName>
</protein>
<dbReference type="GO" id="GO:0042162">
    <property type="term" value="F:telomeric DNA binding"/>
    <property type="evidence" value="ECO:0007669"/>
    <property type="project" value="TreeGrafter"/>
</dbReference>
<proteinExistence type="predicted"/>
<evidence type="ECO:0000313" key="6">
    <source>
        <dbReference type="Proteomes" id="UP000887565"/>
    </source>
</evidence>
<keyword evidence="6" id="KW-1185">Reference proteome</keyword>
<dbReference type="InterPro" id="IPR016194">
    <property type="entry name" value="SPOC-like_C_dom_sf"/>
</dbReference>
<dbReference type="GO" id="GO:0000723">
    <property type="term" value="P:telomere maintenance"/>
    <property type="evidence" value="ECO:0007669"/>
    <property type="project" value="TreeGrafter"/>
</dbReference>
<dbReference type="Proteomes" id="UP000887565">
    <property type="component" value="Unplaced"/>
</dbReference>
<evidence type="ECO:0000313" key="7">
    <source>
        <dbReference type="WBParaSite" id="nRc.2.0.1.t40232-RA"/>
    </source>
</evidence>
<dbReference type="WBParaSite" id="nRc.2.0.1.t40232-RA">
    <property type="protein sequence ID" value="nRc.2.0.1.t40232-RA"/>
    <property type="gene ID" value="nRc.2.0.1.g40232"/>
</dbReference>
<dbReference type="GO" id="GO:0043564">
    <property type="term" value="C:Ku70:Ku80 complex"/>
    <property type="evidence" value="ECO:0007669"/>
    <property type="project" value="TreeGrafter"/>
</dbReference>
<sequence>MLNFTSLMIASTGLIGGGSLLWFLYRRKLTRSGDEKVTTTKFRQSLTKGIRRSFGEPKMVFVINKPLFGGKTGIANQQLYQLIASCCIGKSDQDLMDIPKHADKIGLKSLILYENDWPTEETSDTTGRPLIVCLLGPAKKLACTAFSALLKSMQESKVFALVRYAHNVRSSPKVGALIPEVDSKRLEYLVFVTLPFSDDCRFYPFASLNQEILRPKDEQVEAMDAFLDGLNLNRGNLSEHAFNPLEAVNPHVQYVFQCLKHRQMYPNDPLPQPGAEVLSFTSPNDQLFDSLKPIINNLKSCFKLEKVQKLGKRAGANVFSTTDDQARSEKMIESDKKEKTEVSVKISTVKPVEDFTDITETNPELFEEAANQLGDIIGQFIFESMGSQLHLKALECVTCFRNACIKVSKPGYYNRFILTFKTSLLSKNKIVFWNKLCESGQGLICDNECSSSQVSDREANEFLQKEETKIADDKPTEEPEPSQDDLLNELE</sequence>
<evidence type="ECO:0000259" key="5">
    <source>
        <dbReference type="Pfam" id="PF08785"/>
    </source>
</evidence>
<evidence type="ECO:0000256" key="2">
    <source>
        <dbReference type="SAM" id="MobiDB-lite"/>
    </source>
</evidence>
<keyword evidence="3" id="KW-0812">Transmembrane</keyword>
<feature type="domain" description="Ku" evidence="4">
    <location>
        <begin position="137"/>
        <end position="222"/>
    </location>
</feature>
<dbReference type="OMA" id="REECITF"/>
<feature type="compositionally biased region" description="Acidic residues" evidence="2">
    <location>
        <begin position="478"/>
        <end position="491"/>
    </location>
</feature>
<feature type="domain" description="Ku C-terminal" evidence="5">
    <location>
        <begin position="350"/>
        <end position="464"/>
    </location>
</feature>
<dbReference type="SUPFAM" id="SSF100939">
    <property type="entry name" value="SPOC domain-like"/>
    <property type="match status" value="1"/>
</dbReference>
<dbReference type="AlphaFoldDB" id="A0A915KN11"/>
<evidence type="ECO:0000259" key="4">
    <source>
        <dbReference type="Pfam" id="PF02735"/>
    </source>
</evidence>
<dbReference type="Gene3D" id="1.10.1600.10">
    <property type="match status" value="1"/>
</dbReference>
<dbReference type="Pfam" id="PF02735">
    <property type="entry name" value="Ku"/>
    <property type="match status" value="1"/>
</dbReference>
<dbReference type="SUPFAM" id="SSF101420">
    <property type="entry name" value="C-terminal domain of Ku80"/>
    <property type="match status" value="1"/>
</dbReference>
<organism evidence="6 7">
    <name type="scientific">Romanomermis culicivorax</name>
    <name type="common">Nematode worm</name>
    <dbReference type="NCBI Taxonomy" id="13658"/>
    <lineage>
        <taxon>Eukaryota</taxon>
        <taxon>Metazoa</taxon>
        <taxon>Ecdysozoa</taxon>
        <taxon>Nematoda</taxon>
        <taxon>Enoplea</taxon>
        <taxon>Dorylaimia</taxon>
        <taxon>Mermithida</taxon>
        <taxon>Mermithoidea</taxon>
        <taxon>Mermithidae</taxon>
        <taxon>Romanomermis</taxon>
    </lineage>
</organism>
<dbReference type="InterPro" id="IPR014893">
    <property type="entry name" value="Ku_PK_bind"/>
</dbReference>
<dbReference type="Gene3D" id="1.25.40.240">
    <property type="entry name" value="Ku, C-terminal domain"/>
    <property type="match status" value="1"/>
</dbReference>
<feature type="region of interest" description="Disordered" evidence="2">
    <location>
        <begin position="464"/>
        <end position="491"/>
    </location>
</feature>
<evidence type="ECO:0000256" key="3">
    <source>
        <dbReference type="SAM" id="Phobius"/>
    </source>
</evidence>
<reference evidence="7" key="1">
    <citation type="submission" date="2022-11" db="UniProtKB">
        <authorList>
            <consortium name="WormBaseParasite"/>
        </authorList>
    </citation>
    <scope>IDENTIFICATION</scope>
</reference>
<keyword evidence="3" id="KW-1133">Transmembrane helix</keyword>
<dbReference type="InterPro" id="IPR036494">
    <property type="entry name" value="Ku_C_sf"/>
</dbReference>
<dbReference type="PANTHER" id="PTHR12604">
    <property type="entry name" value="KU AUTOANTIGEN DNA HELICASE"/>
    <property type="match status" value="1"/>
</dbReference>
<dbReference type="Pfam" id="PF08785">
    <property type="entry name" value="Ku_PK_bind"/>
    <property type="match status" value="1"/>
</dbReference>
<keyword evidence="1" id="KW-0238">DNA-binding</keyword>